<dbReference type="KEGG" id="cthe:Chro_3538"/>
<dbReference type="AlphaFoldDB" id="K9U2D1"/>
<evidence type="ECO:0000313" key="2">
    <source>
        <dbReference type="Proteomes" id="UP000010384"/>
    </source>
</evidence>
<reference evidence="1 2" key="1">
    <citation type="submission" date="2012-06" db="EMBL/GenBank/DDBJ databases">
        <title>Finished chromosome of genome of Chroococcidiopsis thermalis PCC 7203.</title>
        <authorList>
            <consortium name="US DOE Joint Genome Institute"/>
            <person name="Gugger M."/>
            <person name="Coursin T."/>
            <person name="Rippka R."/>
            <person name="Tandeau De Marsac N."/>
            <person name="Huntemann M."/>
            <person name="Wei C.-L."/>
            <person name="Han J."/>
            <person name="Detter J.C."/>
            <person name="Han C."/>
            <person name="Tapia R."/>
            <person name="Davenport K."/>
            <person name="Daligault H."/>
            <person name="Erkkila T."/>
            <person name="Gu W."/>
            <person name="Munk A.C.C."/>
            <person name="Teshima H."/>
            <person name="Xu Y."/>
            <person name="Chain P."/>
            <person name="Chen A."/>
            <person name="Krypides N."/>
            <person name="Mavromatis K."/>
            <person name="Markowitz V."/>
            <person name="Szeto E."/>
            <person name="Ivanova N."/>
            <person name="Mikhailova N."/>
            <person name="Ovchinnikova G."/>
            <person name="Pagani I."/>
            <person name="Pati A."/>
            <person name="Goodwin L."/>
            <person name="Peters L."/>
            <person name="Pitluck S."/>
            <person name="Woyke T."/>
            <person name="Kerfeld C."/>
        </authorList>
    </citation>
    <scope>NUCLEOTIDE SEQUENCE [LARGE SCALE GENOMIC DNA]</scope>
    <source>
        <strain evidence="1 2">PCC 7203</strain>
    </source>
</reference>
<dbReference type="EMBL" id="CP003597">
    <property type="protein sequence ID" value="AFY88995.1"/>
    <property type="molecule type" value="Genomic_DNA"/>
</dbReference>
<name>K9U2D1_CHRTP</name>
<sequence length="37" mass="4289">MLENYSNILIKGTLIEMQWLKEILANEGIQATIIKQK</sequence>
<evidence type="ECO:0008006" key="3">
    <source>
        <dbReference type="Google" id="ProtNLM"/>
    </source>
</evidence>
<dbReference type="HOGENOM" id="CLU_3342034_0_0_3"/>
<dbReference type="Proteomes" id="UP000010384">
    <property type="component" value="Chromosome"/>
</dbReference>
<protein>
    <recommendedName>
        <fullName evidence="3">DUF2007 domain-containing protein</fullName>
    </recommendedName>
</protein>
<organism evidence="1 2">
    <name type="scientific">Chroococcidiopsis thermalis (strain PCC 7203)</name>
    <dbReference type="NCBI Taxonomy" id="251229"/>
    <lineage>
        <taxon>Bacteria</taxon>
        <taxon>Bacillati</taxon>
        <taxon>Cyanobacteriota</taxon>
        <taxon>Cyanophyceae</taxon>
        <taxon>Chroococcidiopsidales</taxon>
        <taxon>Chroococcidiopsidaceae</taxon>
        <taxon>Chroococcidiopsis</taxon>
    </lineage>
</organism>
<evidence type="ECO:0000313" key="1">
    <source>
        <dbReference type="EMBL" id="AFY88995.1"/>
    </source>
</evidence>
<dbReference type="STRING" id="251229.Chro_3538"/>
<accession>K9U2D1</accession>
<keyword evidence="2" id="KW-1185">Reference proteome</keyword>
<dbReference type="InParanoid" id="K9U2D1"/>
<gene>
    <name evidence="1" type="ORF">Chro_3538</name>
</gene>
<proteinExistence type="predicted"/>